<comment type="similarity">
    <text evidence="1">Belongs to the aldolase class II family.</text>
</comment>
<dbReference type="Pfam" id="PF00596">
    <property type="entry name" value="Aldolase_II"/>
    <property type="match status" value="1"/>
</dbReference>
<name>A0A1H7J606_9BURK</name>
<sequence length="262" mass="29470">MDPMQRHEIQRRGSRAPDCSEAEWAARVKLAATYRVFFMLGWHELIFNHITLRVPDAQDQLLINPFGLAYDEVTASNLVKIDFSGKILDGSPWPVNPAGLTIHSAVHANVPDAHCVMHIHTTASVAVACMEDGLEDNNIYSSQLHDMIAYHAFEGTTVHDDEKGRMVASLGDKRLMILRNHGLLAHGATLGHAFVLLWTLNRACEIQLATHSMRGNTLRVDPRISERSTRDALQYDPRFGAGEQVLDALIRRLDRTDTRYRE</sequence>
<protein>
    <submittedName>
        <fullName evidence="3">Ribulose-5-phosphate 4-epimerase/Fuculose-1-phosphate aldolase</fullName>
    </submittedName>
</protein>
<dbReference type="SMART" id="SM01007">
    <property type="entry name" value="Aldolase_II"/>
    <property type="match status" value="1"/>
</dbReference>
<feature type="domain" description="Class II aldolase/adducin N-terminal" evidence="2">
    <location>
        <begin position="28"/>
        <end position="208"/>
    </location>
</feature>
<dbReference type="GO" id="GO:0005856">
    <property type="term" value="C:cytoskeleton"/>
    <property type="evidence" value="ECO:0007669"/>
    <property type="project" value="TreeGrafter"/>
</dbReference>
<dbReference type="PANTHER" id="PTHR10672:SF3">
    <property type="entry name" value="PROTEIN HU-LI TAI SHAO"/>
    <property type="match status" value="1"/>
</dbReference>
<dbReference type="NCBIfam" id="NF005451">
    <property type="entry name" value="PRK07044.1"/>
    <property type="match status" value="1"/>
</dbReference>
<evidence type="ECO:0000313" key="4">
    <source>
        <dbReference type="Proteomes" id="UP000199120"/>
    </source>
</evidence>
<dbReference type="STRING" id="416943.SAMN05445871_1850"/>
<dbReference type="InterPro" id="IPR051017">
    <property type="entry name" value="Aldolase-II_Adducin_sf"/>
</dbReference>
<evidence type="ECO:0000313" key="3">
    <source>
        <dbReference type="EMBL" id="SEK70108.1"/>
    </source>
</evidence>
<organism evidence="3 4">
    <name type="scientific">Paraburkholderia caballeronis</name>
    <dbReference type="NCBI Taxonomy" id="416943"/>
    <lineage>
        <taxon>Bacteria</taxon>
        <taxon>Pseudomonadati</taxon>
        <taxon>Pseudomonadota</taxon>
        <taxon>Betaproteobacteria</taxon>
        <taxon>Burkholderiales</taxon>
        <taxon>Burkholderiaceae</taxon>
        <taxon>Paraburkholderia</taxon>
    </lineage>
</organism>
<dbReference type="Gene3D" id="3.40.225.10">
    <property type="entry name" value="Class II aldolase/adducin N-terminal domain"/>
    <property type="match status" value="1"/>
</dbReference>
<dbReference type="GO" id="GO:0051015">
    <property type="term" value="F:actin filament binding"/>
    <property type="evidence" value="ECO:0007669"/>
    <property type="project" value="TreeGrafter"/>
</dbReference>
<dbReference type="EMBL" id="FOAJ01000003">
    <property type="protein sequence ID" value="SEK70108.1"/>
    <property type="molecule type" value="Genomic_DNA"/>
</dbReference>
<dbReference type="SUPFAM" id="SSF53639">
    <property type="entry name" value="AraD/HMP-PK domain-like"/>
    <property type="match status" value="1"/>
</dbReference>
<evidence type="ECO:0000259" key="2">
    <source>
        <dbReference type="SMART" id="SM01007"/>
    </source>
</evidence>
<dbReference type="PANTHER" id="PTHR10672">
    <property type="entry name" value="ADDUCIN"/>
    <property type="match status" value="1"/>
</dbReference>
<evidence type="ECO:0000256" key="1">
    <source>
        <dbReference type="ARBA" id="ARBA00037961"/>
    </source>
</evidence>
<dbReference type="Proteomes" id="UP000199120">
    <property type="component" value="Unassembled WGS sequence"/>
</dbReference>
<keyword evidence="4" id="KW-1185">Reference proteome</keyword>
<dbReference type="InterPro" id="IPR036409">
    <property type="entry name" value="Aldolase_II/adducin_N_sf"/>
</dbReference>
<proteinExistence type="inferred from homology"/>
<dbReference type="AlphaFoldDB" id="A0A1H7J606"/>
<accession>A0A1H7J606</accession>
<reference evidence="4" key="1">
    <citation type="submission" date="2016-10" db="EMBL/GenBank/DDBJ databases">
        <authorList>
            <person name="Varghese N."/>
            <person name="Submissions S."/>
        </authorList>
    </citation>
    <scope>NUCLEOTIDE SEQUENCE [LARGE SCALE GENOMIC DNA]</scope>
    <source>
        <strain evidence="4">LMG 26416</strain>
    </source>
</reference>
<gene>
    <name evidence="3" type="ORF">SAMN05192542_103155</name>
</gene>
<dbReference type="InterPro" id="IPR001303">
    <property type="entry name" value="Aldolase_II/adducin_N"/>
</dbReference>
<dbReference type="OrthoDB" id="8859181at2"/>